<dbReference type="RefSeq" id="WP_148074600.1">
    <property type="nucleotide sequence ID" value="NZ_CP042913.1"/>
</dbReference>
<sequence length="65" mass="7911">MRRQTRKLIDIAKELILDTSFVKVEDCIAEWKERTKRSRARYYYYEKIALVELDDELRKRNDSAA</sequence>
<reference evidence="1 2" key="1">
    <citation type="submission" date="2019-08" db="EMBL/GenBank/DDBJ databases">
        <title>Deep-cultivation of Planctomycetes and their phenomic and genomic characterization uncovers novel biology.</title>
        <authorList>
            <person name="Wiegand S."/>
            <person name="Jogler M."/>
            <person name="Boedeker C."/>
            <person name="Pinto D."/>
            <person name="Vollmers J."/>
            <person name="Rivas-Marin E."/>
            <person name="Kohn T."/>
            <person name="Peeters S.H."/>
            <person name="Heuer A."/>
            <person name="Rast P."/>
            <person name="Oberbeckmann S."/>
            <person name="Bunk B."/>
            <person name="Jeske O."/>
            <person name="Meyerdierks A."/>
            <person name="Storesund J.E."/>
            <person name="Kallscheuer N."/>
            <person name="Luecker S."/>
            <person name="Lage O.M."/>
            <person name="Pohl T."/>
            <person name="Merkel B.J."/>
            <person name="Hornburger P."/>
            <person name="Mueller R.-W."/>
            <person name="Bruemmer F."/>
            <person name="Labrenz M."/>
            <person name="Spormann A.M."/>
            <person name="Op den Camp H."/>
            <person name="Overmann J."/>
            <person name="Amann R."/>
            <person name="Jetten M.S.M."/>
            <person name="Mascher T."/>
            <person name="Medema M.H."/>
            <person name="Devos D.P."/>
            <person name="Kaster A.-K."/>
            <person name="Ovreas L."/>
            <person name="Rohde M."/>
            <person name="Galperin M.Y."/>
            <person name="Jogler C."/>
        </authorList>
    </citation>
    <scope>NUCLEOTIDE SEQUENCE [LARGE SCALE GENOMIC DNA]</scope>
    <source>
        <strain evidence="1 2">Pr1d</strain>
    </source>
</reference>
<protein>
    <submittedName>
        <fullName evidence="1">Uncharacterized protein</fullName>
    </submittedName>
</protein>
<dbReference type="KEGG" id="bgok:Pr1d_35360"/>
<keyword evidence="2" id="KW-1185">Reference proteome</keyword>
<gene>
    <name evidence="1" type="ORF">Pr1d_35360</name>
</gene>
<name>A0A5B9QAY9_9BACT</name>
<organism evidence="1 2">
    <name type="scientific">Bythopirellula goksoeyrii</name>
    <dbReference type="NCBI Taxonomy" id="1400387"/>
    <lineage>
        <taxon>Bacteria</taxon>
        <taxon>Pseudomonadati</taxon>
        <taxon>Planctomycetota</taxon>
        <taxon>Planctomycetia</taxon>
        <taxon>Pirellulales</taxon>
        <taxon>Lacipirellulaceae</taxon>
        <taxon>Bythopirellula</taxon>
    </lineage>
</organism>
<accession>A0A5B9QAY9</accession>
<proteinExistence type="predicted"/>
<dbReference type="AlphaFoldDB" id="A0A5B9QAY9"/>
<dbReference type="EMBL" id="CP042913">
    <property type="protein sequence ID" value="QEG36224.1"/>
    <property type="molecule type" value="Genomic_DNA"/>
</dbReference>
<dbReference type="Proteomes" id="UP000323917">
    <property type="component" value="Chromosome"/>
</dbReference>
<evidence type="ECO:0000313" key="2">
    <source>
        <dbReference type="Proteomes" id="UP000323917"/>
    </source>
</evidence>
<evidence type="ECO:0000313" key="1">
    <source>
        <dbReference type="EMBL" id="QEG36224.1"/>
    </source>
</evidence>